<evidence type="ECO:0000313" key="8">
    <source>
        <dbReference type="Proteomes" id="UP000322283"/>
    </source>
</evidence>
<gene>
    <name evidence="3" type="ORF">Maut_00686</name>
    <name evidence="4" type="ORF">MOTE_09960</name>
    <name evidence="5" type="ORF">MTAT_16790</name>
</gene>
<evidence type="ECO:0000313" key="7">
    <source>
        <dbReference type="Proteomes" id="UP000182811"/>
    </source>
</evidence>
<keyword evidence="1" id="KW-0472">Membrane</keyword>
<feature type="domain" description="TadE-like" evidence="2">
    <location>
        <begin position="8"/>
        <end position="49"/>
    </location>
</feature>
<dbReference type="Proteomes" id="UP000182811">
    <property type="component" value="Unassembled WGS sequence"/>
</dbReference>
<dbReference type="Proteomes" id="UP000094598">
    <property type="component" value="Chromosome"/>
</dbReference>
<keyword evidence="1" id="KW-0812">Transmembrane</keyword>
<keyword evidence="1" id="KW-1133">Transmembrane helix</keyword>
<dbReference type="EMBL" id="MDDC01000007">
    <property type="protein sequence ID" value="OIQ59740.1"/>
    <property type="molecule type" value="Genomic_DNA"/>
</dbReference>
<evidence type="ECO:0000313" key="6">
    <source>
        <dbReference type="Proteomes" id="UP000094598"/>
    </source>
</evidence>
<organism evidence="4 7">
    <name type="scientific">Neomoorella thermoacetica</name>
    <name type="common">Clostridium thermoaceticum</name>
    <dbReference type="NCBI Taxonomy" id="1525"/>
    <lineage>
        <taxon>Bacteria</taxon>
        <taxon>Bacillati</taxon>
        <taxon>Bacillota</taxon>
        <taxon>Clostridia</taxon>
        <taxon>Neomoorellales</taxon>
        <taxon>Neomoorellaceae</taxon>
        <taxon>Neomoorella</taxon>
    </lineage>
</organism>
<evidence type="ECO:0000313" key="3">
    <source>
        <dbReference type="EMBL" id="AOQ23149.1"/>
    </source>
</evidence>
<evidence type="ECO:0000313" key="5">
    <source>
        <dbReference type="EMBL" id="TYL12856.1"/>
    </source>
</evidence>
<dbReference type="Proteomes" id="UP000322283">
    <property type="component" value="Unassembled WGS sequence"/>
</dbReference>
<proteinExistence type="predicted"/>
<name>A0A1D7X8B4_NEOTH</name>
<protein>
    <submittedName>
        <fullName evidence="4">TadE-like protein</fullName>
    </submittedName>
</protein>
<evidence type="ECO:0000259" key="2">
    <source>
        <dbReference type="Pfam" id="PF07811"/>
    </source>
</evidence>
<evidence type="ECO:0000313" key="4">
    <source>
        <dbReference type="EMBL" id="OIQ59740.1"/>
    </source>
</evidence>
<accession>A0A1D7X8B4</accession>
<dbReference type="RefSeq" id="WP_143110927.1">
    <property type="nucleotide sequence ID" value="NZ_CP017019.1"/>
</dbReference>
<reference evidence="4 7" key="1">
    <citation type="submission" date="2016-08" db="EMBL/GenBank/DDBJ databases">
        <title>Genome-based comparison of Moorella thermoacetic strains.</title>
        <authorList>
            <person name="Poehlein A."/>
            <person name="Bengelsdorf F.R."/>
            <person name="Esser C."/>
            <person name="Duerre P."/>
            <person name="Daniel R."/>
        </authorList>
    </citation>
    <scope>NUCLEOTIDE SEQUENCE [LARGE SCALE GENOMIC DNA]</scope>
    <source>
        <strain evidence="4 7">DSM 21394</strain>
    </source>
</reference>
<dbReference type="OrthoDB" id="1807582at2"/>
<evidence type="ECO:0000256" key="1">
    <source>
        <dbReference type="SAM" id="Phobius"/>
    </source>
</evidence>
<dbReference type="EMBL" id="VCDX01000005">
    <property type="protein sequence ID" value="TYL12856.1"/>
    <property type="molecule type" value="Genomic_DNA"/>
</dbReference>
<dbReference type="EMBL" id="CP017019">
    <property type="protein sequence ID" value="AOQ23149.1"/>
    <property type="molecule type" value="Genomic_DNA"/>
</dbReference>
<dbReference type="Pfam" id="PF07811">
    <property type="entry name" value="TadE"/>
    <property type="match status" value="1"/>
</dbReference>
<reference evidence="3 6" key="2">
    <citation type="submission" date="2016-08" db="EMBL/GenBank/DDBJ databases">
        <title>Moorella thermoacetica DSM 103132.</title>
        <authorList>
            <person name="Jendresen C.B."/>
            <person name="Redl S.M."/>
            <person name="Jensen T.O."/>
            <person name="Nielsen A.T."/>
        </authorList>
    </citation>
    <scope>NUCLEOTIDE SEQUENCE [LARGE SCALE GENOMIC DNA]</scope>
    <source>
        <strain evidence="3 6">DSM 103132</strain>
    </source>
</reference>
<reference evidence="5 8" key="3">
    <citation type="submission" date="2019-05" db="EMBL/GenBank/DDBJ databases">
        <title>Genome sequence of Moorella thermoacetica ATCC 33924.</title>
        <authorList>
            <person name="Poehlein A."/>
            <person name="Bengelsdorf F.R."/>
            <person name="Duerre P."/>
            <person name="Daniel R."/>
        </authorList>
    </citation>
    <scope>NUCLEOTIDE SEQUENCE [LARGE SCALE GENOMIC DNA]</scope>
    <source>
        <strain evidence="5 8">ATCC 33924</strain>
    </source>
</reference>
<sequence>MRRRHERGSAVVEAALLMPILFVLFFMVFWGGEMMYVWTGVNYAAMSAAVDAARKGEFSADIRSATAQYLQQWTPGGKVLGADINASAPYNDPGKVVVWGPDVGSKIQRGNNLTVGVVYPFKVDSPLLGLLGRAVFGGDVIYLKASATAKSEVFIE</sequence>
<dbReference type="InterPro" id="IPR012495">
    <property type="entry name" value="TadE-like_dom"/>
</dbReference>
<dbReference type="AlphaFoldDB" id="A0A1D7X8B4"/>
<feature type="transmembrane region" description="Helical" evidence="1">
    <location>
        <begin position="12"/>
        <end position="30"/>
    </location>
</feature>
<keyword evidence="8" id="KW-1185">Reference proteome</keyword>